<reference evidence="1 2" key="1">
    <citation type="submission" date="2019-02" db="EMBL/GenBank/DDBJ databases">
        <title>Genomic Encyclopedia of Archaeal and Bacterial Type Strains, Phase II (KMG-II): from individual species to whole genera.</title>
        <authorList>
            <person name="Goeker M."/>
        </authorList>
    </citation>
    <scope>NUCLEOTIDE SEQUENCE [LARGE SCALE GENOMIC DNA]</scope>
    <source>
        <strain evidence="1 2">DSM 21411</strain>
    </source>
</reference>
<evidence type="ECO:0008006" key="3">
    <source>
        <dbReference type="Google" id="ProtNLM"/>
    </source>
</evidence>
<organism evidence="1 2">
    <name type="scientific">Cecembia calidifontis</name>
    <dbReference type="NCBI Taxonomy" id="1187080"/>
    <lineage>
        <taxon>Bacteria</taxon>
        <taxon>Pseudomonadati</taxon>
        <taxon>Bacteroidota</taxon>
        <taxon>Cytophagia</taxon>
        <taxon>Cytophagales</taxon>
        <taxon>Cyclobacteriaceae</taxon>
        <taxon>Cecembia</taxon>
    </lineage>
</organism>
<name>A0A4Q7P8G7_9BACT</name>
<gene>
    <name evidence="1" type="ORF">BC751_1397</name>
</gene>
<dbReference type="Proteomes" id="UP000292209">
    <property type="component" value="Unassembled WGS sequence"/>
</dbReference>
<comment type="caution">
    <text evidence="1">The sequence shown here is derived from an EMBL/GenBank/DDBJ whole genome shotgun (WGS) entry which is preliminary data.</text>
</comment>
<dbReference type="AlphaFoldDB" id="A0A4Q7P8G7"/>
<dbReference type="EMBL" id="SGXG01000001">
    <property type="protein sequence ID" value="RZS95848.1"/>
    <property type="molecule type" value="Genomic_DNA"/>
</dbReference>
<dbReference type="OrthoDB" id="827968at2"/>
<keyword evidence="2" id="KW-1185">Reference proteome</keyword>
<evidence type="ECO:0000313" key="1">
    <source>
        <dbReference type="EMBL" id="RZS95848.1"/>
    </source>
</evidence>
<dbReference type="RefSeq" id="WP_130274887.1">
    <property type="nucleotide sequence ID" value="NZ_SGXG01000001.1"/>
</dbReference>
<protein>
    <recommendedName>
        <fullName evidence="3">6-bladed beta-propeller protein</fullName>
    </recommendedName>
</protein>
<sequence length="171" mass="19977">MSVFLSITIFISINSFFFTSWNRNENSEIKDSAFYFELVDSVKIEIPYEFGLVFPKVIDGKLLAYSYLDQTFHVLDSKGRLQNSFNNQGEGPKDYTRNLSFVTINNGHLIFMDNKKLSYFSYQGAISELPISGAVHFMDDNDILYVKRVSERELDYNVFYRYKVSLNWAKD</sequence>
<proteinExistence type="predicted"/>
<accession>A0A4Q7P8G7</accession>
<evidence type="ECO:0000313" key="2">
    <source>
        <dbReference type="Proteomes" id="UP000292209"/>
    </source>
</evidence>